<comment type="subcellular location">
    <subcellularLocation>
        <location evidence="6">Cytoplasm</location>
    </subcellularLocation>
</comment>
<dbReference type="Gene3D" id="3.30.1360.120">
    <property type="entry name" value="Probable tRNA modification gtpase trme, domain 1"/>
    <property type="match status" value="1"/>
</dbReference>
<dbReference type="RefSeq" id="WP_240986694.1">
    <property type="nucleotide sequence ID" value="NZ_CDGJ01000052.1"/>
</dbReference>
<dbReference type="AlphaFoldDB" id="A0A8S0XUX2"/>
<evidence type="ECO:0000256" key="6">
    <source>
        <dbReference type="HAMAP-Rule" id="MF_00379"/>
    </source>
</evidence>
<dbReference type="Proteomes" id="UP001071230">
    <property type="component" value="Unassembled WGS sequence"/>
</dbReference>
<feature type="binding site" evidence="6">
    <location>
        <position position="255"/>
    </location>
    <ligand>
        <name>K(+)</name>
        <dbReference type="ChEBI" id="CHEBI:29103"/>
    </ligand>
</feature>
<dbReference type="HAMAP" id="MF_00379">
    <property type="entry name" value="GTPase_MnmE"/>
    <property type="match status" value="1"/>
</dbReference>
<dbReference type="GO" id="GO:0046872">
    <property type="term" value="F:metal ion binding"/>
    <property type="evidence" value="ECO:0007669"/>
    <property type="project" value="UniProtKB-KW"/>
</dbReference>
<feature type="domain" description="TrmE-type G" evidence="8">
    <location>
        <begin position="221"/>
        <end position="400"/>
    </location>
</feature>
<keyword evidence="3 6" id="KW-0547">Nucleotide-binding</keyword>
<evidence type="ECO:0000313" key="10">
    <source>
        <dbReference type="EMBL" id="CEJ07383.1"/>
    </source>
</evidence>
<feature type="binding site" evidence="6">
    <location>
        <position position="250"/>
    </location>
    <ligand>
        <name>K(+)</name>
        <dbReference type="ChEBI" id="CHEBI:29103"/>
    </ligand>
</feature>
<dbReference type="EC" id="3.6.-.-" evidence="6"/>
<dbReference type="CDD" id="cd14858">
    <property type="entry name" value="TrmE_N"/>
    <property type="match status" value="1"/>
</dbReference>
<dbReference type="SUPFAM" id="SSF52540">
    <property type="entry name" value="P-loop containing nucleoside triphosphate hydrolases"/>
    <property type="match status" value="1"/>
</dbReference>
<name>A0A8S0XUX2_9FIRM</name>
<accession>A0A8S0XUX2</accession>
<dbReference type="Pfam" id="PF01926">
    <property type="entry name" value="MMR_HSR1"/>
    <property type="match status" value="1"/>
</dbReference>
<evidence type="ECO:0000313" key="9">
    <source>
        <dbReference type="EMBL" id="CAA7599817.1"/>
    </source>
</evidence>
<feature type="binding site" evidence="6">
    <location>
        <position position="125"/>
    </location>
    <ligand>
        <name>(6S)-5-formyl-5,6,7,8-tetrahydrofolate</name>
        <dbReference type="ChEBI" id="CHEBI:57457"/>
    </ligand>
</feature>
<feature type="binding site" evidence="6">
    <location>
        <position position="231"/>
    </location>
    <ligand>
        <name>K(+)</name>
        <dbReference type="ChEBI" id="CHEBI:29103"/>
    </ligand>
</feature>
<comment type="subunit">
    <text evidence="6">Homodimer. Heterotetramer of two MnmE and two MnmG subunits.</text>
</comment>
<keyword evidence="6" id="KW-0460">Magnesium</keyword>
<evidence type="ECO:0000313" key="11">
    <source>
        <dbReference type="Proteomes" id="UP001071230"/>
    </source>
</evidence>
<dbReference type="Gene3D" id="1.20.120.430">
    <property type="entry name" value="tRNA modification GTPase MnmE domain 2"/>
    <property type="match status" value="1"/>
</dbReference>
<feature type="binding site" evidence="6">
    <location>
        <position position="256"/>
    </location>
    <ligand>
        <name>Mg(2+)</name>
        <dbReference type="ChEBI" id="CHEBI:18420"/>
    </ligand>
</feature>
<dbReference type="GO" id="GO:0003924">
    <property type="term" value="F:GTPase activity"/>
    <property type="evidence" value="ECO:0007669"/>
    <property type="project" value="UniProtKB-UniRule"/>
</dbReference>
<gene>
    <name evidence="6" type="primary">mnmE</name>
    <name evidence="6" type="synonym">trmE</name>
    <name evidence="9" type="ORF">DEACI_0446</name>
    <name evidence="10" type="ORF">DEACI_1846</name>
</gene>
<comment type="caution">
    <text evidence="6">Lacks conserved residue(s) required for the propagation of feature annotation.</text>
</comment>
<dbReference type="GO" id="GO:0005829">
    <property type="term" value="C:cytosol"/>
    <property type="evidence" value="ECO:0007669"/>
    <property type="project" value="TreeGrafter"/>
</dbReference>
<reference evidence="9" key="2">
    <citation type="submission" date="2020-01" db="EMBL/GenBank/DDBJ databases">
        <authorList>
            <person name="Hornung B."/>
        </authorList>
    </citation>
    <scope>NUCLEOTIDE SEQUENCE</scope>
    <source>
        <strain evidence="9">PacBioINE</strain>
    </source>
</reference>
<dbReference type="InterPro" id="IPR004520">
    <property type="entry name" value="GTPase_MnmE"/>
</dbReference>
<evidence type="ECO:0000256" key="4">
    <source>
        <dbReference type="ARBA" id="ARBA00022958"/>
    </source>
</evidence>
<dbReference type="CDD" id="cd04164">
    <property type="entry name" value="trmE"/>
    <property type="match status" value="1"/>
</dbReference>
<dbReference type="GO" id="GO:0005525">
    <property type="term" value="F:GTP binding"/>
    <property type="evidence" value="ECO:0007669"/>
    <property type="project" value="UniProtKB-UniRule"/>
</dbReference>
<evidence type="ECO:0000256" key="2">
    <source>
        <dbReference type="ARBA" id="ARBA00022694"/>
    </source>
</evidence>
<dbReference type="InterPro" id="IPR031168">
    <property type="entry name" value="G_TrmE"/>
</dbReference>
<keyword evidence="4 6" id="KW-0630">Potassium</keyword>
<keyword evidence="5 6" id="KW-0342">GTP-binding</keyword>
<evidence type="ECO:0000256" key="7">
    <source>
        <dbReference type="RuleBase" id="RU003313"/>
    </source>
</evidence>
<dbReference type="Pfam" id="PF12631">
    <property type="entry name" value="MnmE_helical"/>
    <property type="match status" value="1"/>
</dbReference>
<dbReference type="KEGG" id="aacx:DEACI_0446"/>
<feature type="binding site" evidence="6">
    <location>
        <begin position="275"/>
        <end position="278"/>
    </location>
    <ligand>
        <name>GTP</name>
        <dbReference type="ChEBI" id="CHEBI:37565"/>
    </ligand>
</feature>
<keyword evidence="6" id="KW-0378">Hydrolase</keyword>
<dbReference type="Proteomes" id="UP000836597">
    <property type="component" value="Chromosome"/>
</dbReference>
<dbReference type="Gene3D" id="3.40.50.300">
    <property type="entry name" value="P-loop containing nucleotide triphosphate hydrolases"/>
    <property type="match status" value="1"/>
</dbReference>
<feature type="binding site" evidence="6">
    <location>
        <position position="86"/>
    </location>
    <ligand>
        <name>(6S)-5-formyl-5,6,7,8-tetrahydrofolate</name>
        <dbReference type="ChEBI" id="CHEBI:57457"/>
    </ligand>
</feature>
<evidence type="ECO:0000259" key="8">
    <source>
        <dbReference type="PROSITE" id="PS51709"/>
    </source>
</evidence>
<comment type="cofactor">
    <cofactor evidence="6">
        <name>K(+)</name>
        <dbReference type="ChEBI" id="CHEBI:29103"/>
    </cofactor>
    <text evidence="6">Binds 1 potassium ion per subunit.</text>
</comment>
<dbReference type="InterPro" id="IPR027368">
    <property type="entry name" value="MnmE_dom2"/>
</dbReference>
<dbReference type="Pfam" id="PF10396">
    <property type="entry name" value="TrmE_N"/>
    <property type="match status" value="1"/>
</dbReference>
<dbReference type="EMBL" id="CDGJ01000052">
    <property type="protein sequence ID" value="CEJ07383.1"/>
    <property type="molecule type" value="Genomic_DNA"/>
</dbReference>
<feature type="binding site" evidence="6">
    <location>
        <position position="252"/>
    </location>
    <ligand>
        <name>K(+)</name>
        <dbReference type="ChEBI" id="CHEBI:29103"/>
    </ligand>
</feature>
<dbReference type="EMBL" id="LR746496">
    <property type="protein sequence ID" value="CAA7599817.1"/>
    <property type="molecule type" value="Genomic_DNA"/>
</dbReference>
<keyword evidence="11" id="KW-1185">Reference proteome</keyword>
<keyword evidence="2 6" id="KW-0819">tRNA processing</keyword>
<dbReference type="InterPro" id="IPR027266">
    <property type="entry name" value="TrmE/GcvT-like"/>
</dbReference>
<sequence>MGLEDTIVALATALGVGGVHIVRLSGDRAGEIIEKCFEPVNSERWRVGGNYTLHLGWFKEGGVAIDQVLIGKMLSPASYTGEDVYEVNCHGGVHVALRILRACLRLGAREAEAGEFTKRAFLRGKLDLAQAEAVVDVIAARTDSAGELATSQLAGVLSRDVQSLREFILETLAFLEAGIDFPEDEVEALDRAELKRRLMKSKEKAEAILEGSGTGKILREGLITVICGRPNAGKSSLMNALLKEERAIVTDLPGTTRDEIRESASLGGVLLHLVDTAGLRQGEGEAERLGIERAWQALARADLILLVTVAGEAPAEEERKVMSLYGDRVVVLRNKTDLLPGRRNSGVWGGATGENDDIDEPFRLSRVGGDRKERRVCLNFSVREGYGFDDLEREIKRRVYGAELSDRRPVLSNVRHITAMERCRESLVKALAAVDAGYPWDIVTVDLRESLRQVSSVTGDSVDETLINDIFNRFCIGK</sequence>
<dbReference type="InterPro" id="IPR027417">
    <property type="entry name" value="P-loop_NTPase"/>
</dbReference>
<dbReference type="InterPro" id="IPR025867">
    <property type="entry name" value="MnmE_helical"/>
</dbReference>
<proteinExistence type="inferred from homology"/>
<feature type="binding site" evidence="6">
    <location>
        <begin position="231"/>
        <end position="236"/>
    </location>
    <ligand>
        <name>GTP</name>
        <dbReference type="ChEBI" id="CHEBI:37565"/>
    </ligand>
</feature>
<comment type="similarity">
    <text evidence="1 6 7">Belongs to the TRAFAC class TrmE-Era-EngA-EngB-Septin-like GTPase superfamily. TrmE GTPase family.</text>
</comment>
<dbReference type="PANTHER" id="PTHR42714">
    <property type="entry name" value="TRNA MODIFICATION GTPASE GTPBP3"/>
    <property type="match status" value="1"/>
</dbReference>
<comment type="function">
    <text evidence="6">Exhibits a very high intrinsic GTPase hydrolysis rate. Involved in the addition of a carboxymethylaminomethyl (cmnm) group at the wobble position (U34) of certain tRNAs, forming tRNA-cmnm(5)s(2)U34.</text>
</comment>
<feature type="binding site" evidence="6">
    <location>
        <position position="23"/>
    </location>
    <ligand>
        <name>(6S)-5-formyl-5,6,7,8-tetrahydrofolate</name>
        <dbReference type="ChEBI" id="CHEBI:57457"/>
    </ligand>
</feature>
<feature type="binding site" evidence="6">
    <location>
        <begin position="250"/>
        <end position="256"/>
    </location>
    <ligand>
        <name>GTP</name>
        <dbReference type="ChEBI" id="CHEBI:37565"/>
    </ligand>
</feature>
<dbReference type="SUPFAM" id="SSF116878">
    <property type="entry name" value="TrmE connector domain"/>
    <property type="match status" value="1"/>
</dbReference>
<dbReference type="InterPro" id="IPR018948">
    <property type="entry name" value="GTP-bd_TrmE_N"/>
</dbReference>
<dbReference type="PROSITE" id="PS51709">
    <property type="entry name" value="G_TRME"/>
    <property type="match status" value="1"/>
</dbReference>
<dbReference type="NCBIfam" id="TIGR00450">
    <property type="entry name" value="mnmE_trmE_thdF"/>
    <property type="match status" value="1"/>
</dbReference>
<dbReference type="InterPro" id="IPR006073">
    <property type="entry name" value="GTP-bd"/>
</dbReference>
<evidence type="ECO:0000256" key="5">
    <source>
        <dbReference type="ARBA" id="ARBA00023134"/>
    </source>
</evidence>
<feature type="binding site" evidence="6">
    <location>
        <position position="478"/>
    </location>
    <ligand>
        <name>(6S)-5-formyl-5,6,7,8-tetrahydrofolate</name>
        <dbReference type="ChEBI" id="CHEBI:57457"/>
    </ligand>
</feature>
<protein>
    <recommendedName>
        <fullName evidence="6">tRNA modification GTPase MnmE</fullName>
        <ecNumber evidence="6">3.6.-.-</ecNumber>
    </recommendedName>
</protein>
<organism evidence="9">
    <name type="scientific">Acididesulfobacillus acetoxydans</name>
    <dbReference type="NCBI Taxonomy" id="1561005"/>
    <lineage>
        <taxon>Bacteria</taxon>
        <taxon>Bacillati</taxon>
        <taxon>Bacillota</taxon>
        <taxon>Clostridia</taxon>
        <taxon>Eubacteriales</taxon>
        <taxon>Peptococcaceae</taxon>
        <taxon>Acididesulfobacillus</taxon>
    </lineage>
</organism>
<reference evidence="10" key="1">
    <citation type="submission" date="2014-11" db="EMBL/GenBank/DDBJ databases">
        <authorList>
            <person name="Hornung B.V."/>
        </authorList>
    </citation>
    <scope>NUCLEOTIDE SEQUENCE</scope>
    <source>
        <strain evidence="10">INE</strain>
    </source>
</reference>
<dbReference type="NCBIfam" id="TIGR00231">
    <property type="entry name" value="small_GTP"/>
    <property type="match status" value="1"/>
</dbReference>
<dbReference type="GO" id="GO:0030488">
    <property type="term" value="P:tRNA methylation"/>
    <property type="evidence" value="ECO:0007669"/>
    <property type="project" value="TreeGrafter"/>
</dbReference>
<keyword evidence="6" id="KW-0479">Metal-binding</keyword>
<dbReference type="PANTHER" id="PTHR42714:SF2">
    <property type="entry name" value="TRNA MODIFICATION GTPASE GTPBP3, MITOCHONDRIAL"/>
    <property type="match status" value="1"/>
</dbReference>
<dbReference type="GO" id="GO:0002098">
    <property type="term" value="P:tRNA wobble uridine modification"/>
    <property type="evidence" value="ECO:0007669"/>
    <property type="project" value="TreeGrafter"/>
</dbReference>
<feature type="binding site" evidence="6">
    <location>
        <position position="235"/>
    </location>
    <ligand>
        <name>Mg(2+)</name>
        <dbReference type="ChEBI" id="CHEBI:18420"/>
    </ligand>
</feature>
<evidence type="ECO:0000256" key="1">
    <source>
        <dbReference type="ARBA" id="ARBA00011043"/>
    </source>
</evidence>
<dbReference type="InterPro" id="IPR005225">
    <property type="entry name" value="Small_GTP-bd"/>
</dbReference>
<evidence type="ECO:0000256" key="3">
    <source>
        <dbReference type="ARBA" id="ARBA00022741"/>
    </source>
</evidence>
<keyword evidence="6" id="KW-0963">Cytoplasm</keyword>